<proteinExistence type="predicted"/>
<gene>
    <name evidence="2" type="ordered locus">Pcal_1132</name>
</gene>
<reference evidence="2" key="1">
    <citation type="submission" date="2007-02" db="EMBL/GenBank/DDBJ databases">
        <title>Complete sequence of Pyrobaculum calidifontis JCM 11548.</title>
        <authorList>
            <consortium name="US DOE Joint Genome Institute"/>
            <person name="Copeland A."/>
            <person name="Lucas S."/>
            <person name="Lapidus A."/>
            <person name="Barry K."/>
            <person name="Glavina del Rio T."/>
            <person name="Dalin E."/>
            <person name="Tice H."/>
            <person name="Pitluck S."/>
            <person name="Chain P."/>
            <person name="Malfatti S."/>
            <person name="Shin M."/>
            <person name="Vergez L."/>
            <person name="Schmutz J."/>
            <person name="Larimer F."/>
            <person name="Land M."/>
            <person name="Hauser L."/>
            <person name="Kyrpides N."/>
            <person name="Mikhailova N."/>
            <person name="Cozen A.E."/>
            <person name="Fitz-Gibbon S.T."/>
            <person name="House C.H."/>
            <person name="Saltikov C."/>
            <person name="Lowe T.M."/>
            <person name="Richardson P."/>
        </authorList>
    </citation>
    <scope>NUCLEOTIDE SEQUENCE [LARGE SCALE GENOMIC DNA]</scope>
    <source>
        <strain evidence="2">JCM 11548</strain>
    </source>
</reference>
<evidence type="ECO:0000313" key="3">
    <source>
        <dbReference type="Proteomes" id="UP000001431"/>
    </source>
</evidence>
<name>A3MV90_PYRCJ</name>
<accession>A3MV90</accession>
<keyword evidence="1" id="KW-1133">Transmembrane helix</keyword>
<dbReference type="AlphaFoldDB" id="A3MV90"/>
<organism evidence="2 3">
    <name type="scientific">Pyrobaculum calidifontis (strain DSM 21063 / JCM 11548 / VA1)</name>
    <dbReference type="NCBI Taxonomy" id="410359"/>
    <lineage>
        <taxon>Archaea</taxon>
        <taxon>Thermoproteota</taxon>
        <taxon>Thermoprotei</taxon>
        <taxon>Thermoproteales</taxon>
        <taxon>Thermoproteaceae</taxon>
        <taxon>Pyrobaculum</taxon>
    </lineage>
</organism>
<dbReference type="EMBL" id="CP000561">
    <property type="protein sequence ID" value="ABO08557.1"/>
    <property type="molecule type" value="Genomic_DNA"/>
</dbReference>
<keyword evidence="1" id="KW-0472">Membrane</keyword>
<dbReference type="STRING" id="410359.Pcal_1132"/>
<protein>
    <submittedName>
        <fullName evidence="2">Uncharacterized protein</fullName>
    </submittedName>
</protein>
<dbReference type="eggNOG" id="arCOG03770">
    <property type="taxonomic scope" value="Archaea"/>
</dbReference>
<dbReference type="HOGENOM" id="CLU_2550424_0_0_2"/>
<dbReference type="KEGG" id="pcl:Pcal_1132"/>
<keyword evidence="3" id="KW-1185">Reference proteome</keyword>
<dbReference type="RefSeq" id="WP_011849815.1">
    <property type="nucleotide sequence ID" value="NC_009073.1"/>
</dbReference>
<sequence>MTPVEYLVLLLGSFLMLLLFLYMFWRETAARGREKPAETYTVVKCGDGTERRRKYQEGDFVGKPVEDCPGGVVVGIYKEVQQER</sequence>
<dbReference type="OrthoDB" id="25785at2157"/>
<feature type="transmembrane region" description="Helical" evidence="1">
    <location>
        <begin position="6"/>
        <end position="25"/>
    </location>
</feature>
<dbReference type="Proteomes" id="UP000001431">
    <property type="component" value="Chromosome"/>
</dbReference>
<dbReference type="GeneID" id="4908700"/>
<evidence type="ECO:0000313" key="2">
    <source>
        <dbReference type="EMBL" id="ABO08557.1"/>
    </source>
</evidence>
<keyword evidence="1" id="KW-0812">Transmembrane</keyword>
<evidence type="ECO:0000256" key="1">
    <source>
        <dbReference type="SAM" id="Phobius"/>
    </source>
</evidence>